<organism evidence="5 6">
    <name type="scientific">Williamsia limnetica</name>
    <dbReference type="NCBI Taxonomy" id="882452"/>
    <lineage>
        <taxon>Bacteria</taxon>
        <taxon>Bacillati</taxon>
        <taxon>Actinomycetota</taxon>
        <taxon>Actinomycetes</taxon>
        <taxon>Mycobacteriales</taxon>
        <taxon>Nocardiaceae</taxon>
        <taxon>Williamsia</taxon>
    </lineage>
</organism>
<evidence type="ECO:0000256" key="2">
    <source>
        <dbReference type="ARBA" id="ARBA00022801"/>
    </source>
</evidence>
<dbReference type="EMBL" id="QJSP01000001">
    <property type="protein sequence ID" value="PYE20804.1"/>
    <property type="molecule type" value="Genomic_DNA"/>
</dbReference>
<feature type="transmembrane region" description="Helical" evidence="3">
    <location>
        <begin position="71"/>
        <end position="93"/>
    </location>
</feature>
<evidence type="ECO:0000256" key="1">
    <source>
        <dbReference type="ARBA" id="ARBA00022723"/>
    </source>
</evidence>
<evidence type="ECO:0000313" key="6">
    <source>
        <dbReference type="Proteomes" id="UP000247591"/>
    </source>
</evidence>
<dbReference type="OrthoDB" id="9780884at2"/>
<evidence type="ECO:0000313" key="5">
    <source>
        <dbReference type="EMBL" id="PYE20804.1"/>
    </source>
</evidence>
<reference evidence="5 6" key="1">
    <citation type="submission" date="2018-06" db="EMBL/GenBank/DDBJ databases">
        <title>Genomic Encyclopedia of Type Strains, Phase IV (KMG-IV): sequencing the most valuable type-strain genomes for metagenomic binning, comparative biology and taxonomic classification.</title>
        <authorList>
            <person name="Goeker M."/>
        </authorList>
    </citation>
    <scope>NUCLEOTIDE SEQUENCE [LARGE SCALE GENOMIC DNA]</scope>
    <source>
        <strain evidence="5 6">DSM 45521</strain>
    </source>
</reference>
<dbReference type="PANTHER" id="PTHR31302:SF31">
    <property type="entry name" value="PHOSPHODIESTERASE YAEI"/>
    <property type="match status" value="1"/>
</dbReference>
<evidence type="ECO:0000256" key="3">
    <source>
        <dbReference type="SAM" id="Phobius"/>
    </source>
</evidence>
<dbReference type="Pfam" id="PF00149">
    <property type="entry name" value="Metallophos"/>
    <property type="match status" value="1"/>
</dbReference>
<feature type="transmembrane region" description="Helical" evidence="3">
    <location>
        <begin position="121"/>
        <end position="142"/>
    </location>
</feature>
<keyword evidence="6" id="KW-1185">Reference proteome</keyword>
<dbReference type="InterPro" id="IPR004843">
    <property type="entry name" value="Calcineurin-like_PHP"/>
</dbReference>
<keyword evidence="1" id="KW-0479">Metal-binding</keyword>
<keyword evidence="3" id="KW-0472">Membrane</keyword>
<protein>
    <recommendedName>
        <fullName evidence="4">Calcineurin-like phosphoesterase domain-containing protein</fullName>
    </recommendedName>
</protein>
<feature type="transmembrane region" description="Helical" evidence="3">
    <location>
        <begin position="6"/>
        <end position="22"/>
    </location>
</feature>
<keyword evidence="3" id="KW-0812">Transmembrane</keyword>
<feature type="transmembrane region" description="Helical" evidence="3">
    <location>
        <begin position="34"/>
        <end position="51"/>
    </location>
</feature>
<feature type="domain" description="Calcineurin-like phosphoesterase" evidence="4">
    <location>
        <begin position="166"/>
        <end position="332"/>
    </location>
</feature>
<dbReference type="CDD" id="cd07385">
    <property type="entry name" value="MPP_YkuE_C"/>
    <property type="match status" value="1"/>
</dbReference>
<keyword evidence="3" id="KW-1133">Transmembrane helix</keyword>
<dbReference type="GO" id="GO:0008758">
    <property type="term" value="F:UDP-2,3-diacylglucosamine hydrolase activity"/>
    <property type="evidence" value="ECO:0007669"/>
    <property type="project" value="TreeGrafter"/>
</dbReference>
<dbReference type="Proteomes" id="UP000247591">
    <property type="component" value="Unassembled WGS sequence"/>
</dbReference>
<accession>A0A318S7Q3</accession>
<gene>
    <name evidence="5" type="ORF">DFR67_101195</name>
</gene>
<comment type="caution">
    <text evidence="5">The sequence shown here is derived from an EMBL/GenBank/DDBJ whole genome shotgun (WGS) entry which is preliminary data.</text>
</comment>
<dbReference type="InterPro" id="IPR051158">
    <property type="entry name" value="Metallophosphoesterase_sf"/>
</dbReference>
<dbReference type="Gene3D" id="3.60.21.10">
    <property type="match status" value="1"/>
</dbReference>
<sequence length="390" mass="42557">MTRLLMFGAVLALVTFWLHRRLVRAPGLRRPWSIIVDAALVVLWALVIVGIGSGEVFDPGWARIPGFVGMVWLAAVFYLILGLLLIAVASLLTRLVRWMRRRKGSTDAPELEPTGPSRRRVLQAATAVVAVGAIGTAAYGVVEAARPRIVRVRVPLRRLPPEFEGLRVALISDLHVGPTRGREFTQRVVDQVNEQRPDLIVIAGDLIDGTVAKVAADLEPLADLAAPLGVFGVSGNHEFYADDGGRWLDVWDRLGVRTLRNERVPIDRDGATIDLVGIHDYSSPEPYEPDLPAALAGRDPNTFALLLAHEPRQAFEASDLGIDLQLSGHTHGGQMWPIRYLVPLQQPSVQGLDRVGNTVLYTTRGAGAWGPPVRVGAPPEITILTLIRPE</sequence>
<dbReference type="GO" id="GO:0046872">
    <property type="term" value="F:metal ion binding"/>
    <property type="evidence" value="ECO:0007669"/>
    <property type="project" value="UniProtKB-KW"/>
</dbReference>
<dbReference type="GO" id="GO:0009245">
    <property type="term" value="P:lipid A biosynthetic process"/>
    <property type="evidence" value="ECO:0007669"/>
    <property type="project" value="TreeGrafter"/>
</dbReference>
<dbReference type="InterPro" id="IPR029052">
    <property type="entry name" value="Metallo-depent_PP-like"/>
</dbReference>
<dbReference type="PANTHER" id="PTHR31302">
    <property type="entry name" value="TRANSMEMBRANE PROTEIN WITH METALLOPHOSPHOESTERASE DOMAIN-RELATED"/>
    <property type="match status" value="1"/>
</dbReference>
<proteinExistence type="predicted"/>
<dbReference type="AlphaFoldDB" id="A0A318S7Q3"/>
<dbReference type="SUPFAM" id="SSF56300">
    <property type="entry name" value="Metallo-dependent phosphatases"/>
    <property type="match status" value="1"/>
</dbReference>
<keyword evidence="2" id="KW-0378">Hydrolase</keyword>
<dbReference type="RefSeq" id="WP_110467556.1">
    <property type="nucleotide sequence ID" value="NZ_QJSP01000001.1"/>
</dbReference>
<evidence type="ECO:0000259" key="4">
    <source>
        <dbReference type="Pfam" id="PF00149"/>
    </source>
</evidence>
<name>A0A318S7Q3_WILLI</name>
<dbReference type="GO" id="GO:0016020">
    <property type="term" value="C:membrane"/>
    <property type="evidence" value="ECO:0007669"/>
    <property type="project" value="GOC"/>
</dbReference>